<comment type="caution">
    <text evidence="3">The sequence shown here is derived from an EMBL/GenBank/DDBJ whole genome shotgun (WGS) entry which is preliminary data.</text>
</comment>
<feature type="signal peptide" evidence="2">
    <location>
        <begin position="1"/>
        <end position="25"/>
    </location>
</feature>
<accession>A0A9K3KV65</accession>
<dbReference type="PROSITE" id="PS50297">
    <property type="entry name" value="ANK_REP_REGION"/>
    <property type="match status" value="1"/>
</dbReference>
<evidence type="ECO:0000256" key="2">
    <source>
        <dbReference type="SAM" id="SignalP"/>
    </source>
</evidence>
<feature type="repeat" description="ANK" evidence="1">
    <location>
        <begin position="255"/>
        <end position="287"/>
    </location>
</feature>
<reference evidence="3" key="2">
    <citation type="submission" date="2021-04" db="EMBL/GenBank/DDBJ databases">
        <authorList>
            <person name="Podell S."/>
        </authorList>
    </citation>
    <scope>NUCLEOTIDE SEQUENCE</scope>
    <source>
        <strain evidence="3">Hildebrandi</strain>
    </source>
</reference>
<dbReference type="InterPro" id="IPR002110">
    <property type="entry name" value="Ankyrin_rpt"/>
</dbReference>
<organism evidence="3 4">
    <name type="scientific">Nitzschia inconspicua</name>
    <dbReference type="NCBI Taxonomy" id="303405"/>
    <lineage>
        <taxon>Eukaryota</taxon>
        <taxon>Sar</taxon>
        <taxon>Stramenopiles</taxon>
        <taxon>Ochrophyta</taxon>
        <taxon>Bacillariophyta</taxon>
        <taxon>Bacillariophyceae</taxon>
        <taxon>Bacillariophycidae</taxon>
        <taxon>Bacillariales</taxon>
        <taxon>Bacillariaceae</taxon>
        <taxon>Nitzschia</taxon>
    </lineage>
</organism>
<feature type="chain" id="PRO_5039922002" evidence="2">
    <location>
        <begin position="26"/>
        <end position="328"/>
    </location>
</feature>
<dbReference type="OrthoDB" id="194358at2759"/>
<evidence type="ECO:0000313" key="3">
    <source>
        <dbReference type="EMBL" id="KAG7350569.1"/>
    </source>
</evidence>
<keyword evidence="4" id="KW-1185">Reference proteome</keyword>
<proteinExistence type="predicted"/>
<name>A0A9K3KV65_9STRA</name>
<keyword evidence="1" id="KW-0040">ANK repeat</keyword>
<sequence length="328" mass="37611">MRQLLPRTSIVLLIWNIVLIQHVRSSSHDSVGTTVDLNVSTDSNSTQVPPPTTYQQYQEEKEKVQQYTALDNASWAILSRNVSSILTQNKQNVYNNFIRDCNLAYYKNDESIQLTENTFCQDNDDVRIEMNTYQPSAVYNYTKQGLWKCDMLFYESHSVIHGRPFPMKGRFYTNCFVHFEIKAPIDDLSTYDPILDIPPYIIPHSYWHKEWQVEGWRAKTVREDAVPILIGRGDVAGIQKVYHDFPNKLHESDSNGWTALHESVRSGKLSILKTLLGFGVDKDLLTAAGISPLHFARYYHGETHDITQYLVSIGAKDIKHPVGANTKQ</sequence>
<gene>
    <name evidence="3" type="ORF">IV203_009929</name>
</gene>
<reference evidence="3" key="1">
    <citation type="journal article" date="2021" name="Sci. Rep.">
        <title>Diploid genomic architecture of Nitzschia inconspicua, an elite biomass production diatom.</title>
        <authorList>
            <person name="Oliver A."/>
            <person name="Podell S."/>
            <person name="Pinowska A."/>
            <person name="Traller J.C."/>
            <person name="Smith S.R."/>
            <person name="McClure R."/>
            <person name="Beliaev A."/>
            <person name="Bohutskyi P."/>
            <person name="Hill E.A."/>
            <person name="Rabines A."/>
            <person name="Zheng H."/>
            <person name="Allen L.Z."/>
            <person name="Kuo A."/>
            <person name="Grigoriev I.V."/>
            <person name="Allen A.E."/>
            <person name="Hazlebeck D."/>
            <person name="Allen E.E."/>
        </authorList>
    </citation>
    <scope>NUCLEOTIDE SEQUENCE</scope>
    <source>
        <strain evidence="3">Hildebrandi</strain>
    </source>
</reference>
<dbReference type="EMBL" id="JAGRRH010000018">
    <property type="protein sequence ID" value="KAG7350569.1"/>
    <property type="molecule type" value="Genomic_DNA"/>
</dbReference>
<dbReference type="Pfam" id="PF12796">
    <property type="entry name" value="Ank_2"/>
    <property type="match status" value="1"/>
</dbReference>
<dbReference type="SMART" id="SM00248">
    <property type="entry name" value="ANK"/>
    <property type="match status" value="2"/>
</dbReference>
<protein>
    <submittedName>
        <fullName evidence="3">Ankyrin repeat domain protein</fullName>
    </submittedName>
</protein>
<dbReference type="AlphaFoldDB" id="A0A9K3KV65"/>
<dbReference type="PROSITE" id="PS50088">
    <property type="entry name" value="ANK_REPEAT"/>
    <property type="match status" value="1"/>
</dbReference>
<keyword evidence="2" id="KW-0732">Signal</keyword>
<evidence type="ECO:0000256" key="1">
    <source>
        <dbReference type="PROSITE-ProRule" id="PRU00023"/>
    </source>
</evidence>
<dbReference type="Proteomes" id="UP000693970">
    <property type="component" value="Unassembled WGS sequence"/>
</dbReference>
<evidence type="ECO:0000313" key="4">
    <source>
        <dbReference type="Proteomes" id="UP000693970"/>
    </source>
</evidence>